<reference evidence="3" key="1">
    <citation type="submission" date="2017-02" db="EMBL/GenBank/DDBJ databases">
        <authorList>
            <person name="Daims H."/>
        </authorList>
    </citation>
    <scope>NUCLEOTIDE SEQUENCE [LARGE SCALE GENOMIC DNA]</scope>
</reference>
<keyword evidence="1" id="KW-0472">Membrane</keyword>
<dbReference type="EMBL" id="FUKJ01000038">
    <property type="protein sequence ID" value="SJM89763.1"/>
    <property type="molecule type" value="Genomic_DNA"/>
</dbReference>
<gene>
    <name evidence="2" type="ORF">CRENPOLYSF2_1320005</name>
</gene>
<dbReference type="Proteomes" id="UP000195442">
    <property type="component" value="Unassembled WGS sequence"/>
</dbReference>
<evidence type="ECO:0000313" key="2">
    <source>
        <dbReference type="EMBL" id="SJM89763.1"/>
    </source>
</evidence>
<keyword evidence="1" id="KW-0812">Transmembrane</keyword>
<name>A0A1R4H0K5_9GAMM</name>
<feature type="transmembrane region" description="Helical" evidence="1">
    <location>
        <begin position="36"/>
        <end position="54"/>
    </location>
</feature>
<sequence>MKGLTIAIGIGLLLLYFVDAALKIQLFTQEMLIHSGIRFFTGFAILGIAVFYEHIIRFKNAIYLVLALVLADDIADYFRNINSFSFEVMLHSIYMLLWGAVTGYASIKSWKANR</sequence>
<evidence type="ECO:0000256" key="1">
    <source>
        <dbReference type="SAM" id="Phobius"/>
    </source>
</evidence>
<dbReference type="AlphaFoldDB" id="A0A1R4H0K5"/>
<dbReference type="RefSeq" id="WP_087145778.1">
    <property type="nucleotide sequence ID" value="NZ_FUKJ01000038.1"/>
</dbReference>
<dbReference type="OrthoDB" id="5569889at2"/>
<protein>
    <submittedName>
        <fullName evidence="2">Uncharacterized protein</fullName>
    </submittedName>
</protein>
<accession>A0A1R4H0K5</accession>
<evidence type="ECO:0000313" key="3">
    <source>
        <dbReference type="Proteomes" id="UP000195442"/>
    </source>
</evidence>
<feature type="transmembrane region" description="Helical" evidence="1">
    <location>
        <begin position="84"/>
        <end position="107"/>
    </location>
</feature>
<keyword evidence="3" id="KW-1185">Reference proteome</keyword>
<proteinExistence type="predicted"/>
<organism evidence="2 3">
    <name type="scientific">Crenothrix polyspora</name>
    <dbReference type="NCBI Taxonomy" id="360316"/>
    <lineage>
        <taxon>Bacteria</taxon>
        <taxon>Pseudomonadati</taxon>
        <taxon>Pseudomonadota</taxon>
        <taxon>Gammaproteobacteria</taxon>
        <taxon>Methylococcales</taxon>
        <taxon>Crenotrichaceae</taxon>
        <taxon>Crenothrix</taxon>
    </lineage>
</organism>
<keyword evidence="1" id="KW-1133">Transmembrane helix</keyword>